<dbReference type="InterPro" id="IPR010211">
    <property type="entry name" value="Redox-sen_tscrpt-act_SoxR"/>
</dbReference>
<dbReference type="AlphaFoldDB" id="A0A6J7C998"/>
<keyword evidence="2" id="KW-0408">Iron</keyword>
<dbReference type="SUPFAM" id="SSF46955">
    <property type="entry name" value="Putative DNA-binding domain"/>
    <property type="match status" value="1"/>
</dbReference>
<dbReference type="Gene3D" id="1.10.1660.10">
    <property type="match status" value="1"/>
</dbReference>
<keyword evidence="3" id="KW-0411">Iron-sulfur</keyword>
<organism evidence="6">
    <name type="scientific">freshwater metagenome</name>
    <dbReference type="NCBI Taxonomy" id="449393"/>
    <lineage>
        <taxon>unclassified sequences</taxon>
        <taxon>metagenomes</taxon>
        <taxon>ecological metagenomes</taxon>
    </lineage>
</organism>
<dbReference type="InterPro" id="IPR000551">
    <property type="entry name" value="MerR-type_HTH_dom"/>
</dbReference>
<dbReference type="PROSITE" id="PS50937">
    <property type="entry name" value="HTH_MERR_2"/>
    <property type="match status" value="1"/>
</dbReference>
<dbReference type="PANTHER" id="PTHR30204:SF0">
    <property type="entry name" value="REDOX-SENSITIVE TRANSCRIPTIONAL ACTIVATOR SOXR"/>
    <property type="match status" value="1"/>
</dbReference>
<dbReference type="GO" id="GO:0006979">
    <property type="term" value="P:response to oxidative stress"/>
    <property type="evidence" value="ECO:0007669"/>
    <property type="project" value="InterPro"/>
</dbReference>
<evidence type="ECO:0000256" key="4">
    <source>
        <dbReference type="ARBA" id="ARBA00023125"/>
    </source>
</evidence>
<feature type="domain" description="HTH merR-type" evidence="5">
    <location>
        <begin position="10"/>
        <end position="78"/>
    </location>
</feature>
<dbReference type="NCBIfam" id="TIGR01950">
    <property type="entry name" value="SoxR"/>
    <property type="match status" value="1"/>
</dbReference>
<dbReference type="GO" id="GO:0003677">
    <property type="term" value="F:DNA binding"/>
    <property type="evidence" value="ECO:0007669"/>
    <property type="project" value="UniProtKB-KW"/>
</dbReference>
<name>A0A6J7C998_9ZZZZ</name>
<keyword evidence="1" id="KW-0001">2Fe-2S</keyword>
<reference evidence="6" key="1">
    <citation type="submission" date="2020-05" db="EMBL/GenBank/DDBJ databases">
        <authorList>
            <person name="Chiriac C."/>
            <person name="Salcher M."/>
            <person name="Ghai R."/>
            <person name="Kavagutti S V."/>
        </authorList>
    </citation>
    <scope>NUCLEOTIDE SEQUENCE</scope>
</reference>
<proteinExistence type="predicted"/>
<evidence type="ECO:0000313" key="6">
    <source>
        <dbReference type="EMBL" id="CAB4852203.1"/>
    </source>
</evidence>
<dbReference type="EMBL" id="CAFBIY010000116">
    <property type="protein sequence ID" value="CAB4852203.1"/>
    <property type="molecule type" value="Genomic_DNA"/>
</dbReference>
<dbReference type="GO" id="GO:0003700">
    <property type="term" value="F:DNA-binding transcription factor activity"/>
    <property type="evidence" value="ECO:0007669"/>
    <property type="project" value="InterPro"/>
</dbReference>
<evidence type="ECO:0000259" key="5">
    <source>
        <dbReference type="PROSITE" id="PS50937"/>
    </source>
</evidence>
<dbReference type="GO" id="GO:0051537">
    <property type="term" value="F:2 iron, 2 sulfur cluster binding"/>
    <property type="evidence" value="ECO:0007669"/>
    <property type="project" value="UniProtKB-KW"/>
</dbReference>
<evidence type="ECO:0000256" key="3">
    <source>
        <dbReference type="ARBA" id="ARBA00023014"/>
    </source>
</evidence>
<dbReference type="SMART" id="SM00422">
    <property type="entry name" value="HTH_MERR"/>
    <property type="match status" value="1"/>
</dbReference>
<dbReference type="Pfam" id="PF13411">
    <property type="entry name" value="MerR_1"/>
    <property type="match status" value="1"/>
</dbReference>
<dbReference type="PRINTS" id="PR00040">
    <property type="entry name" value="HTHMERR"/>
</dbReference>
<dbReference type="InterPro" id="IPR047057">
    <property type="entry name" value="MerR_fam"/>
</dbReference>
<evidence type="ECO:0000256" key="2">
    <source>
        <dbReference type="ARBA" id="ARBA00023004"/>
    </source>
</evidence>
<dbReference type="InterPro" id="IPR009061">
    <property type="entry name" value="DNA-bd_dom_put_sf"/>
</dbReference>
<protein>
    <submittedName>
        <fullName evidence="6">Unannotated protein</fullName>
    </submittedName>
</protein>
<accession>A0A6J7C998</accession>
<sequence>MADTLRTTELLSIGQLSARGGIAASALRFYESQGLLKDQRTDSGQRRYLRDTLRRVAFIKAAQEVGLSLEDIRLAFEVLPPDHNATEADWAALAERWQAVLTERLRLLQQLSADRGKCIGCGCLTLADCATQNPADIAYELGHSAQYLLGHTLADAEAAQAKVRAKRSR</sequence>
<keyword evidence="1" id="KW-0479">Metal-binding</keyword>
<keyword evidence="4" id="KW-0238">DNA-binding</keyword>
<dbReference type="PANTHER" id="PTHR30204">
    <property type="entry name" value="REDOX-CYCLING DRUG-SENSING TRANSCRIPTIONAL ACTIVATOR SOXR"/>
    <property type="match status" value="1"/>
</dbReference>
<evidence type="ECO:0000256" key="1">
    <source>
        <dbReference type="ARBA" id="ARBA00022714"/>
    </source>
</evidence>
<gene>
    <name evidence="6" type="ORF">UFOPK3267_01949</name>
</gene>